<dbReference type="GO" id="GO:0005737">
    <property type="term" value="C:cytoplasm"/>
    <property type="evidence" value="ECO:0007669"/>
    <property type="project" value="UniProtKB-SubCell"/>
</dbReference>
<comment type="caution">
    <text evidence="10">The sequence shown here is derived from an EMBL/GenBank/DDBJ whole genome shotgun (WGS) entry which is preliminary data.</text>
</comment>
<evidence type="ECO:0000313" key="10">
    <source>
        <dbReference type="EMBL" id="PZD74865.1"/>
    </source>
</evidence>
<comment type="similarity">
    <text evidence="8">Belongs to the RbcX family.</text>
</comment>
<dbReference type="GO" id="GO:0031470">
    <property type="term" value="C:carboxysome"/>
    <property type="evidence" value="ECO:0007669"/>
    <property type="project" value="UniProtKB-SubCell"/>
</dbReference>
<evidence type="ECO:0000256" key="5">
    <source>
        <dbReference type="ARBA" id="ARBA00023669"/>
    </source>
</evidence>
<keyword evidence="5 8" id="KW-1282">Carboxysome</keyword>
<comment type="domain">
    <text evidence="8">The homodimer has 2 functional domains, a central cleft essential for production of soluble RbcL in which the RbcL peptide binds, and a polar surface which plays a role in correct RbcL subunit arrangement.</text>
</comment>
<comment type="subcellular location">
    <subcellularLocation>
        <location evidence="8">Carboxysome</location>
    </subcellularLocation>
    <subcellularLocation>
        <location evidence="8">Cytoplasm</location>
    </subcellularLocation>
    <text evidence="8">Most protein is cytoplasmic, but some is in the carboxysome.</text>
</comment>
<feature type="compositionally biased region" description="Acidic residues" evidence="9">
    <location>
        <begin position="126"/>
        <end position="137"/>
    </location>
</feature>
<keyword evidence="11" id="KW-1185">Reference proteome</keyword>
<dbReference type="InterPro" id="IPR046381">
    <property type="entry name" value="RbcX"/>
</dbReference>
<dbReference type="GO" id="GO:0110102">
    <property type="term" value="P:ribulose bisphosphate carboxylase complex assembly"/>
    <property type="evidence" value="ECO:0007669"/>
    <property type="project" value="UniProtKB-UniRule"/>
</dbReference>
<proteinExistence type="inferred from homology"/>
<dbReference type="AlphaFoldDB" id="A0A2W1JWX1"/>
<dbReference type="GO" id="GO:0015977">
    <property type="term" value="P:carbon fixation"/>
    <property type="evidence" value="ECO:0007669"/>
    <property type="project" value="UniProtKB-UniRule"/>
</dbReference>
<dbReference type="HAMAP" id="MF_00855">
    <property type="entry name" value="RbcX"/>
    <property type="match status" value="1"/>
</dbReference>
<keyword evidence="3 8" id="KW-0143">Chaperone</keyword>
<dbReference type="InterPro" id="IPR038052">
    <property type="entry name" value="Chaperonin_RbcX_sf"/>
</dbReference>
<evidence type="ECO:0000256" key="3">
    <source>
        <dbReference type="ARBA" id="ARBA00023186"/>
    </source>
</evidence>
<dbReference type="InterPro" id="IPR003435">
    <property type="entry name" value="Chaperonin_RcbX"/>
</dbReference>
<protein>
    <recommendedName>
        <fullName evidence="6 8">RuBisCO chaperone RbcX</fullName>
    </recommendedName>
</protein>
<dbReference type="Pfam" id="PF02341">
    <property type="entry name" value="RbcX"/>
    <property type="match status" value="1"/>
</dbReference>
<evidence type="ECO:0000256" key="8">
    <source>
        <dbReference type="HAMAP-Rule" id="MF_00855"/>
    </source>
</evidence>
<feature type="compositionally biased region" description="Polar residues" evidence="9">
    <location>
        <begin position="110"/>
        <end position="125"/>
    </location>
</feature>
<feature type="region of interest" description="Disordered" evidence="9">
    <location>
        <begin position="108"/>
        <end position="137"/>
    </location>
</feature>
<dbReference type="NCBIfam" id="NF047598">
    <property type="entry name" value="ChaprRbcXCyano"/>
    <property type="match status" value="1"/>
</dbReference>
<dbReference type="GO" id="GO:0044183">
    <property type="term" value="F:protein folding chaperone"/>
    <property type="evidence" value="ECO:0007669"/>
    <property type="project" value="InterPro"/>
</dbReference>
<evidence type="ECO:0000256" key="6">
    <source>
        <dbReference type="ARBA" id="ARBA00023866"/>
    </source>
</evidence>
<dbReference type="OrthoDB" id="512484at2"/>
<dbReference type="EMBL" id="PQWO01000002">
    <property type="protein sequence ID" value="PZD74865.1"/>
    <property type="molecule type" value="Genomic_DNA"/>
</dbReference>
<keyword evidence="2 8" id="KW-0602">Photosynthesis</keyword>
<keyword evidence="1 8" id="KW-0963">Cytoplasm</keyword>
<accession>A0A2W1JWX1</accession>
<comment type="function">
    <text evidence="8">An RbcL-specific chaperone. The central cleft of the RbcX homodimer (RbcX2) binds the C-terminus of an RbcL monomer, stabilizing the C-terminus and probably preventing its reassociation with chaperonin GroEL-ES. At the same time the peripheral region of RbcX2 binds a second RbcL monomer, bridging the RbcL homodimers in the correct orientation. The RbcX2(2)-bound RbcL dimers then assemble into the RbcL8 core (RbcL8-(RbcX2)8). RbcS binding triggers the release of RbcX2.</text>
</comment>
<dbReference type="Gene3D" id="1.10.1200.210">
    <property type="entry name" value="Chaperonin-like RbcX"/>
    <property type="match status" value="1"/>
</dbReference>
<keyword evidence="4 8" id="KW-0120">Carbon dioxide fixation</keyword>
<comment type="subunit">
    <text evidence="8">Homodimer. Interacts with the exposed C-terminal peptide of RbcL via its central cleft, contacts a second RbcL monomer via its peripheral polar surface.</text>
</comment>
<evidence type="ECO:0000256" key="1">
    <source>
        <dbReference type="ARBA" id="ARBA00022490"/>
    </source>
</evidence>
<dbReference type="PANTHER" id="PTHR33791">
    <property type="entry name" value="CHAPERONIN-LIKE RBCX PROTEIN 1, CHLOROPLASTIC"/>
    <property type="match status" value="1"/>
</dbReference>
<dbReference type="PANTHER" id="PTHR33791:SF1">
    <property type="entry name" value="RUBISCO CHAPERONE RBCX"/>
    <property type="match status" value="1"/>
</dbReference>
<evidence type="ECO:0000313" key="11">
    <source>
        <dbReference type="Proteomes" id="UP000248857"/>
    </source>
</evidence>
<evidence type="ECO:0000256" key="7">
    <source>
        <dbReference type="ARBA" id="ARBA00024446"/>
    </source>
</evidence>
<reference evidence="10 11" key="1">
    <citation type="journal article" date="2018" name="Sci. Rep.">
        <title>A novel species of the marine cyanobacterium Acaryochloris with a unique pigment content and lifestyle.</title>
        <authorList>
            <person name="Partensky F."/>
            <person name="Six C."/>
            <person name="Ratin M."/>
            <person name="Garczarek L."/>
            <person name="Vaulot D."/>
            <person name="Probert I."/>
            <person name="Calteau A."/>
            <person name="Gourvil P."/>
            <person name="Marie D."/>
            <person name="Grebert T."/>
            <person name="Bouchier C."/>
            <person name="Le Panse S."/>
            <person name="Gachenot M."/>
            <person name="Rodriguez F."/>
            <person name="Garrido J.L."/>
        </authorList>
    </citation>
    <scope>NUCLEOTIDE SEQUENCE [LARGE SCALE GENOMIC DNA]</scope>
    <source>
        <strain evidence="10 11">RCC1774</strain>
    </source>
</reference>
<dbReference type="Proteomes" id="UP000248857">
    <property type="component" value="Unassembled WGS sequence"/>
</dbReference>
<evidence type="ECO:0000256" key="4">
    <source>
        <dbReference type="ARBA" id="ARBA00023300"/>
    </source>
</evidence>
<keyword evidence="7" id="KW-1283">Bacterial microcompartment</keyword>
<name>A0A2W1JWX1_9CYAN</name>
<evidence type="ECO:0000256" key="2">
    <source>
        <dbReference type="ARBA" id="ARBA00022531"/>
    </source>
</evidence>
<evidence type="ECO:0000256" key="9">
    <source>
        <dbReference type="SAM" id="MobiDB-lite"/>
    </source>
</evidence>
<dbReference type="GO" id="GO:0015979">
    <property type="term" value="P:photosynthesis"/>
    <property type="evidence" value="ECO:0007669"/>
    <property type="project" value="UniProtKB-KW"/>
</dbReference>
<sequence length="137" mass="15785">MEINRIAKETTKVMISYLTYQAVRTVINQLGETNKPLGFWLHNFSTSERIKDGEAYLKDLLEEHQELAFRIMTVREHLAEEVTEYLPEMVCTGIKQANIETRCRHLERMTQVSSSAPEANDSNQPTEDDEPDDIPAE</sequence>
<organism evidence="10 11">
    <name type="scientific">Acaryochloris thomasi RCC1774</name>
    <dbReference type="NCBI Taxonomy" id="1764569"/>
    <lineage>
        <taxon>Bacteria</taxon>
        <taxon>Bacillati</taxon>
        <taxon>Cyanobacteriota</taxon>
        <taxon>Cyanophyceae</taxon>
        <taxon>Acaryochloridales</taxon>
        <taxon>Acaryochloridaceae</taxon>
        <taxon>Acaryochloris</taxon>
        <taxon>Acaryochloris thomasi</taxon>
    </lineage>
</organism>
<dbReference type="RefSeq" id="WP_110984859.1">
    <property type="nucleotide sequence ID" value="NZ_CAWNWM010000002.1"/>
</dbReference>
<gene>
    <name evidence="8" type="primary">rbcX</name>
    <name evidence="10" type="ORF">C1752_00895</name>
</gene>
<dbReference type="SUPFAM" id="SSF158615">
    <property type="entry name" value="RbcX-like"/>
    <property type="match status" value="1"/>
</dbReference>